<dbReference type="GO" id="GO:0006914">
    <property type="term" value="P:autophagy"/>
    <property type="evidence" value="ECO:0007669"/>
    <property type="project" value="UniProtKB-KW"/>
</dbReference>
<dbReference type="Pfam" id="PF20412">
    <property type="entry name" value="RALGAPB_N"/>
    <property type="match status" value="1"/>
</dbReference>
<keyword evidence="8" id="KW-1185">Reference proteome</keyword>
<keyword evidence="3" id="KW-0597">Phosphoprotein</keyword>
<name>A0A2H9TPW2_9FUNG</name>
<dbReference type="Proteomes" id="UP000240830">
    <property type="component" value="Unassembled WGS sequence"/>
</dbReference>
<keyword evidence="4" id="KW-0072">Autophagy</keyword>
<comment type="similarity">
    <text evidence="1 4">Belongs to the ATG13 family. Fungi subfamily.</text>
</comment>
<dbReference type="Gene3D" id="3.40.50.11210">
    <property type="entry name" value="Rap/Ran-GAP"/>
    <property type="match status" value="1"/>
</dbReference>
<dbReference type="SUPFAM" id="SSF111347">
    <property type="entry name" value="Rap/Ran-GAP"/>
    <property type="match status" value="1"/>
</dbReference>
<feature type="region of interest" description="Disordered" evidence="5">
    <location>
        <begin position="1194"/>
        <end position="1229"/>
    </location>
</feature>
<dbReference type="Pfam" id="PF02145">
    <property type="entry name" value="Rap_GAP"/>
    <property type="match status" value="1"/>
</dbReference>
<evidence type="ECO:0000256" key="2">
    <source>
        <dbReference type="ARBA" id="ARBA00022468"/>
    </source>
</evidence>
<evidence type="ECO:0000259" key="6">
    <source>
        <dbReference type="PROSITE" id="PS50085"/>
    </source>
</evidence>
<dbReference type="Gene3D" id="3.30.900.10">
    <property type="entry name" value="HORMA domain"/>
    <property type="match status" value="1"/>
</dbReference>
<keyword evidence="2" id="KW-0343">GTPase activation</keyword>
<comment type="caution">
    <text evidence="7">The sequence shown here is derived from an EMBL/GenBank/DDBJ whole genome shotgun (WGS) entry which is preliminary data.</text>
</comment>
<dbReference type="EMBL" id="MTSL01000041">
    <property type="protein sequence ID" value="PJF19756.1"/>
    <property type="molecule type" value="Genomic_DNA"/>
</dbReference>
<evidence type="ECO:0000313" key="8">
    <source>
        <dbReference type="Proteomes" id="UP000240830"/>
    </source>
</evidence>
<dbReference type="SUPFAM" id="SSF48371">
    <property type="entry name" value="ARM repeat"/>
    <property type="match status" value="1"/>
</dbReference>
<dbReference type="PANTHER" id="PTHR10063:SF11">
    <property type="entry name" value="RHO GTPASE-ACTIVATING PROTEIN CG5521-RELATED"/>
    <property type="match status" value="1"/>
</dbReference>
<evidence type="ECO:0000256" key="4">
    <source>
        <dbReference type="RuleBase" id="RU361214"/>
    </source>
</evidence>
<dbReference type="OrthoDB" id="19311at2759"/>
<gene>
    <name evidence="7" type="ORF">PSACC_00385</name>
</gene>
<dbReference type="InterPro" id="IPR000331">
    <property type="entry name" value="Rap/Ran_GAP_dom"/>
</dbReference>
<feature type="compositionally biased region" description="Pro residues" evidence="5">
    <location>
        <begin position="140"/>
        <end position="156"/>
    </location>
</feature>
<evidence type="ECO:0000256" key="1">
    <source>
        <dbReference type="ARBA" id="ARBA00005246"/>
    </source>
</evidence>
<dbReference type="GO" id="GO:0005634">
    <property type="term" value="C:nucleus"/>
    <property type="evidence" value="ECO:0007669"/>
    <property type="project" value="InterPro"/>
</dbReference>
<dbReference type="GO" id="GO:0005096">
    <property type="term" value="F:GTPase activator activity"/>
    <property type="evidence" value="ECO:0007669"/>
    <property type="project" value="UniProtKB-KW"/>
</dbReference>
<evidence type="ECO:0000256" key="3">
    <source>
        <dbReference type="ARBA" id="ARBA00022553"/>
    </source>
</evidence>
<dbReference type="InterPro" id="IPR018731">
    <property type="entry name" value="Atg13_N"/>
</dbReference>
<evidence type="ECO:0000256" key="5">
    <source>
        <dbReference type="SAM" id="MobiDB-lite"/>
    </source>
</evidence>
<dbReference type="InterPro" id="IPR035974">
    <property type="entry name" value="Rap/Ran-GAP_sf"/>
</dbReference>
<dbReference type="InterPro" id="IPR046859">
    <property type="entry name" value="RGPA/RALGAPB_N"/>
</dbReference>
<sequence>MLADPTLTFDNRSSGDLKDKYASCNPHFHRYRNIQKKLLATESAFRVTSVERQPSHREKALLAVGTSEGPTVTDIMTKNDQISCSFAPNGIESEVILIEKLPDEALAALEQYKETLVEKLALAARAIDHIQHRLQEKPTEPIPAPPEIRQPSPEKPLPVQLVNQTYDTQMMDDASRLVRIQTRIAVCSCEDLNNNAPSRSGGPGTVQSSAMERVPKKLRPFLDGTQKYKYRLGALLAFLESSNESEQHKVYKDLADQLVTFVVETYNLTLERLNVDKEFYAKFERSLNRDVDEHFKVPLLLTRVLKFLRHEVATMAQCDQLCNIIRVLLHPGNHPALRREGLQLLMLWLRDESCVVPEAVTLFESCVPLSLFVPEGEMIMLDQRPFPLAPDNEPPLFPAPAMVTPKEQALTLFTEILNFMTFDTDADRSSTGFLYGLFREYYLTPLYPNVCKRVGLTEKTTGFVNGCPHALQAILMRYFAMWTIQSPDLFERNSSGTFIPVATFILQEMLLSSTQDLELIHEIIGQSLLLPYSYKPVIKIAVGVLRTWVFNSRERRPAFLQAMATNKVTANLMEKVGIEADGVLDYYLQLYMGLLSRLYDGRSTQGQSTEQIELYREGVYFLRGLAMKVFFTLSRESWDCLLTTLMNLMEFQLTQQNKYAIVSNPDSAEEFSQLLAETLYGTWIRSETVLQAHWERFAIVLNKCTRWSLVVEEWTKTVMTVTGMMSEIVFSVDKKTLEDLSVKRKQIRNGTFEGSQLLSLLNMNNPIGRAMSAELANPAHGKAMQTHTSADHFLSWTESAWAKENIVFLWRNMLRALGDINAIERPEIHEIAIRCIVQVFEQLLAIRETQAYICRPLPPIYESAITLLDACDLPAKMYERSRCLAYSAICRMFCRLPDMCFPDEFYVRFYLAIVNGLSDKDDAVATVIMLCASHVLGRQLPGSTILIPAFLKCIAGMLNSQIPLDRSGVLVPMMRTVSAIAILPDVYPKLTVPRIEAPLPIMSAIPITCAGEMDLDGIKMQVKDLLFMLDLQEYTRNDPPTHSILLSVVNVLLINELLAQTTPSETLVDGYLNVLLDHLLPKDAAVLPIIFDQFLALAQLAPLFQGKFGIEREVLIVQRLVTSIRSAFSDVDAPAGEQDELISKLIVTLLEWLMVLPHDWLTKHHSLREQVFAVLEESLRKATLTAMSRSQSVMGIRSGAVSPSPRKSLDRLPPPPSRDDSTSEDEEEPCLAKEAAEFALVHLMHHLKNFSPEYGPTMVNSQISEPAWHQPGEDRILYFSLADSAILALQQIGGADLDGKPQMRITIRNAAGRFTWNSHSFIETFDHRTSSLFPADAPEKWQDVGRARDFDWISGRVSDTIERFNPLKSLREFTRSPKMMPIYEEGNVELEKTDMLKELLDYIGEEHPGCINKERTSLSLPNPVPEAQREAVQRVEEYCKEQIEAERQVAQQYAKAAGHEAILPSQPSTKAIPPFHYCRQFLAHFGFLSPLENADSPLPIHVLTKTTGLGRDLKGLDMKHARKVVKVAVVYIGPGQEDEQTILQNTPEMCSDAYNELLRSLGWRVDLATHPGYTGGLELGMTIDNKALYHCNSTTEVVFHEAPTLVSTDDSDSKMISKKRHIGNDHVHIIWNEHYRDYRPSFRGDYANVNLVVTPGAGHLYRISIFRESSIPPFGPLFDGALVPRPLLGPLLRATAINAHRAVLTLLGRSMRHPMSHRARDLALIVERHAQQKWSLEQVLSYCMFGNMVLPEEMPKERPVEAARSTIKSPKLDNGFHLESVGPLISGASATLLVVLESPEGMLVESPSSGTMVEIAARSVLLESWSLGMESGEETVSLAEFSRDAMQLVRTVYSLTRLLPAHRLHSATRPVPLAKPTPGLSMCVLENGTGLDGKCVGLEESILGEGTFESTARVTLPSLRSPHGRITINVTYRKHCRFEMAPPTSTTSVRPGSFENVDLTPVLGKTPTNMVSDENAFRFGTSLGSSKTSLRSKSMQKLNSPLGTVQEDSDLTKFIASCEDYKLEPIPITLPSMTELRERLEKVQLWMKEELRVNKSRLAFSPVLEESHDDKNPIMFDMSNIE</sequence>
<dbReference type="InterPro" id="IPR027107">
    <property type="entry name" value="Tuberin/Ral-act_asu"/>
</dbReference>
<dbReference type="Pfam" id="PF10033">
    <property type="entry name" value="ATG13"/>
    <property type="match status" value="1"/>
</dbReference>
<dbReference type="GO" id="GO:1990316">
    <property type="term" value="C:Atg1/ULK1 kinase complex"/>
    <property type="evidence" value="ECO:0007669"/>
    <property type="project" value="InterPro"/>
</dbReference>
<feature type="domain" description="Rap-GAP" evidence="6">
    <location>
        <begin position="1513"/>
        <end position="1725"/>
    </location>
</feature>
<dbReference type="InterPro" id="IPR036570">
    <property type="entry name" value="HORMA_dom_sf"/>
</dbReference>
<reference evidence="7 8" key="1">
    <citation type="submission" date="2016-10" db="EMBL/GenBank/DDBJ databases">
        <title>The genome of Paramicrosporidium saccamoebae is the missing link in understanding Cryptomycota and Microsporidia evolution.</title>
        <authorList>
            <person name="Quandt C.A."/>
            <person name="Beaudet D."/>
            <person name="Corsaro D."/>
            <person name="Michel R."/>
            <person name="Corradi N."/>
            <person name="James T."/>
        </authorList>
    </citation>
    <scope>NUCLEOTIDE SEQUENCE [LARGE SCALE GENOMIC DNA]</scope>
    <source>
        <strain evidence="7 8">KSL3</strain>
    </source>
</reference>
<feature type="region of interest" description="Disordered" evidence="5">
    <location>
        <begin position="133"/>
        <end position="156"/>
    </location>
</feature>
<evidence type="ECO:0000313" key="7">
    <source>
        <dbReference type="EMBL" id="PJF19756.1"/>
    </source>
</evidence>
<protein>
    <recommendedName>
        <fullName evidence="4">Autophagy-related protein 13</fullName>
    </recommendedName>
</protein>
<organism evidence="7 8">
    <name type="scientific">Paramicrosporidium saccamoebae</name>
    <dbReference type="NCBI Taxonomy" id="1246581"/>
    <lineage>
        <taxon>Eukaryota</taxon>
        <taxon>Fungi</taxon>
        <taxon>Fungi incertae sedis</taxon>
        <taxon>Cryptomycota</taxon>
        <taxon>Cryptomycota incertae sedis</taxon>
        <taxon>Paramicrosporidium</taxon>
    </lineage>
</organism>
<dbReference type="STRING" id="1246581.A0A2H9TPW2"/>
<accession>A0A2H9TPW2</accession>
<dbReference type="PROSITE" id="PS50085">
    <property type="entry name" value="RAPGAP"/>
    <property type="match status" value="1"/>
</dbReference>
<dbReference type="GO" id="GO:0051056">
    <property type="term" value="P:regulation of small GTPase mediated signal transduction"/>
    <property type="evidence" value="ECO:0007669"/>
    <property type="project" value="InterPro"/>
</dbReference>
<proteinExistence type="inferred from homology"/>
<dbReference type="InterPro" id="IPR016024">
    <property type="entry name" value="ARM-type_fold"/>
</dbReference>
<dbReference type="PANTHER" id="PTHR10063">
    <property type="entry name" value="TUBERIN"/>
    <property type="match status" value="1"/>
</dbReference>
<dbReference type="FunFam" id="3.40.50.11210:FF:000001">
    <property type="entry name" value="Ral GTPase-activating protein subunit alpha-1 isoform 1"/>
    <property type="match status" value="1"/>
</dbReference>